<evidence type="ECO:0000313" key="3">
    <source>
        <dbReference type="Proteomes" id="UP001183809"/>
    </source>
</evidence>
<feature type="region of interest" description="Disordered" evidence="1">
    <location>
        <begin position="1"/>
        <end position="43"/>
    </location>
</feature>
<name>A0ABU2U215_9ACTN</name>
<feature type="compositionally biased region" description="Polar residues" evidence="1">
    <location>
        <begin position="1"/>
        <end position="17"/>
    </location>
</feature>
<evidence type="ECO:0000256" key="1">
    <source>
        <dbReference type="SAM" id="MobiDB-lite"/>
    </source>
</evidence>
<organism evidence="2 3">
    <name type="scientific">Streptomyces gibsoniae</name>
    <dbReference type="NCBI Taxonomy" id="3075529"/>
    <lineage>
        <taxon>Bacteria</taxon>
        <taxon>Bacillati</taxon>
        <taxon>Actinomycetota</taxon>
        <taxon>Actinomycetes</taxon>
        <taxon>Kitasatosporales</taxon>
        <taxon>Streptomycetaceae</taxon>
        <taxon>Streptomyces</taxon>
    </lineage>
</organism>
<proteinExistence type="predicted"/>
<protein>
    <submittedName>
        <fullName evidence="2">Uncharacterized protein</fullName>
    </submittedName>
</protein>
<comment type="caution">
    <text evidence="2">The sequence shown here is derived from an EMBL/GenBank/DDBJ whole genome shotgun (WGS) entry which is preliminary data.</text>
</comment>
<evidence type="ECO:0000313" key="2">
    <source>
        <dbReference type="EMBL" id="MDT0467249.1"/>
    </source>
</evidence>
<dbReference type="RefSeq" id="WP_311698711.1">
    <property type="nucleotide sequence ID" value="NZ_JAVREY010000050.1"/>
</dbReference>
<dbReference type="Proteomes" id="UP001183809">
    <property type="component" value="Unassembled WGS sequence"/>
</dbReference>
<keyword evidence="3" id="KW-1185">Reference proteome</keyword>
<sequence length="148" mass="15049">MSATAEKWSVTSPSSGLRRNRPGGSGSPLRDSGPPADAVLTHHGALGNISGGLTADAWNHQDGSAIGWDAATNTVTGAVGNTATDAHFHHMEEHDSVGGEYLGDRGKLADAAYKDSISTGLNTAAHAAGSGIVSDFQNLAEDVERAGE</sequence>
<dbReference type="EMBL" id="JAVREY010000050">
    <property type="protein sequence ID" value="MDT0467249.1"/>
    <property type="molecule type" value="Genomic_DNA"/>
</dbReference>
<accession>A0ABU2U215</accession>
<gene>
    <name evidence="2" type="ORF">RM764_30330</name>
</gene>
<reference evidence="3" key="1">
    <citation type="submission" date="2023-07" db="EMBL/GenBank/DDBJ databases">
        <title>30 novel species of actinomycetes from the DSMZ collection.</title>
        <authorList>
            <person name="Nouioui I."/>
        </authorList>
    </citation>
    <scope>NUCLEOTIDE SEQUENCE [LARGE SCALE GENOMIC DNA]</scope>
    <source>
        <strain evidence="3">DSM 41699</strain>
    </source>
</reference>